<gene>
    <name evidence="1" type="ORF">BKA67DRAFT_566336</name>
</gene>
<dbReference type="EMBL" id="JAGPXC010000004">
    <property type="protein sequence ID" value="KAH6654847.1"/>
    <property type="molecule type" value="Genomic_DNA"/>
</dbReference>
<name>A0A9P8UMT4_9PEZI</name>
<evidence type="ECO:0000313" key="1">
    <source>
        <dbReference type="EMBL" id="KAH6654847.1"/>
    </source>
</evidence>
<accession>A0A9P8UMT4</accession>
<sequence length="79" mass="8499">MAARASLLLLRSEYGVACPLDFGEIRAVPIAVCSARGSSNPRLPLTSLKYAYFVPQHTCNFSSACYIIGSIPTVRMSST</sequence>
<comment type="caution">
    <text evidence="1">The sequence shown here is derived from an EMBL/GenBank/DDBJ whole genome shotgun (WGS) entry which is preliminary data.</text>
</comment>
<protein>
    <submittedName>
        <fullName evidence="1">Uncharacterized protein</fullName>
    </submittedName>
</protein>
<organism evidence="1 2">
    <name type="scientific">Truncatella angustata</name>
    <dbReference type="NCBI Taxonomy" id="152316"/>
    <lineage>
        <taxon>Eukaryota</taxon>
        <taxon>Fungi</taxon>
        <taxon>Dikarya</taxon>
        <taxon>Ascomycota</taxon>
        <taxon>Pezizomycotina</taxon>
        <taxon>Sordariomycetes</taxon>
        <taxon>Xylariomycetidae</taxon>
        <taxon>Amphisphaeriales</taxon>
        <taxon>Sporocadaceae</taxon>
        <taxon>Truncatella</taxon>
    </lineage>
</organism>
<reference evidence="1" key="1">
    <citation type="journal article" date="2021" name="Nat. Commun.">
        <title>Genetic determinants of endophytism in the Arabidopsis root mycobiome.</title>
        <authorList>
            <person name="Mesny F."/>
            <person name="Miyauchi S."/>
            <person name="Thiergart T."/>
            <person name="Pickel B."/>
            <person name="Atanasova L."/>
            <person name="Karlsson M."/>
            <person name="Huettel B."/>
            <person name="Barry K.W."/>
            <person name="Haridas S."/>
            <person name="Chen C."/>
            <person name="Bauer D."/>
            <person name="Andreopoulos W."/>
            <person name="Pangilinan J."/>
            <person name="LaButti K."/>
            <person name="Riley R."/>
            <person name="Lipzen A."/>
            <person name="Clum A."/>
            <person name="Drula E."/>
            <person name="Henrissat B."/>
            <person name="Kohler A."/>
            <person name="Grigoriev I.V."/>
            <person name="Martin F.M."/>
            <person name="Hacquard S."/>
        </authorList>
    </citation>
    <scope>NUCLEOTIDE SEQUENCE</scope>
    <source>
        <strain evidence="1">MPI-SDFR-AT-0073</strain>
    </source>
</reference>
<dbReference type="AlphaFoldDB" id="A0A9P8UMT4"/>
<evidence type="ECO:0000313" key="2">
    <source>
        <dbReference type="Proteomes" id="UP000758603"/>
    </source>
</evidence>
<proteinExistence type="predicted"/>
<dbReference type="Proteomes" id="UP000758603">
    <property type="component" value="Unassembled WGS sequence"/>
</dbReference>
<keyword evidence="2" id="KW-1185">Reference proteome</keyword>
<dbReference type="GeneID" id="70131779"/>
<dbReference type="RefSeq" id="XP_045959117.1">
    <property type="nucleotide sequence ID" value="XM_046102887.1"/>
</dbReference>